<dbReference type="RefSeq" id="WP_290401566.1">
    <property type="nucleotide sequence ID" value="NZ_JAUHLN010000005.1"/>
</dbReference>
<dbReference type="Proteomes" id="UP001168694">
    <property type="component" value="Unassembled WGS sequence"/>
</dbReference>
<protein>
    <submittedName>
        <fullName evidence="1">Uncharacterized protein</fullName>
    </submittedName>
</protein>
<gene>
    <name evidence="1" type="ORF">QYF49_21100</name>
</gene>
<sequence>MNFSTVELLFHLKFARKERVGYYPSKLTDSYIQTLAARMEESAKKDNRSAAKTDSLILPSMASRNSVSIIQY</sequence>
<accession>A0ABT8EC18</accession>
<name>A0ABT8EC18_9BACL</name>
<keyword evidence="2" id="KW-1185">Reference proteome</keyword>
<evidence type="ECO:0000313" key="2">
    <source>
        <dbReference type="Proteomes" id="UP001168694"/>
    </source>
</evidence>
<organism evidence="1 2">
    <name type="scientific">Fictibacillus terranigra</name>
    <dbReference type="NCBI Taxonomy" id="3058424"/>
    <lineage>
        <taxon>Bacteria</taxon>
        <taxon>Bacillati</taxon>
        <taxon>Bacillota</taxon>
        <taxon>Bacilli</taxon>
        <taxon>Bacillales</taxon>
        <taxon>Fictibacillaceae</taxon>
        <taxon>Fictibacillus</taxon>
    </lineage>
</organism>
<dbReference type="EMBL" id="JAUHLN010000005">
    <property type="protein sequence ID" value="MDN4075461.1"/>
    <property type="molecule type" value="Genomic_DNA"/>
</dbReference>
<proteinExistence type="predicted"/>
<reference evidence="1" key="1">
    <citation type="submission" date="2023-06" db="EMBL/GenBank/DDBJ databases">
        <title>Draft Genome Sequences of Representative Paenibacillus Polymyxa, Bacillus cereus, Fictibacillus sp., and Brevibacillus agri Strains Isolated from Amazonian Dark Earth.</title>
        <authorList>
            <person name="Pellegrinetti T.A."/>
            <person name="Cunha I.C.M."/>
            <person name="Chaves M.G."/>
            <person name="Freitas A.S."/>
            <person name="Silva A.V.R."/>
            <person name="Tsai S.M."/>
            <person name="Mendes L.W."/>
        </authorList>
    </citation>
    <scope>NUCLEOTIDE SEQUENCE</scope>
    <source>
        <strain evidence="1">CENA-BCM004</strain>
    </source>
</reference>
<comment type="caution">
    <text evidence="1">The sequence shown here is derived from an EMBL/GenBank/DDBJ whole genome shotgun (WGS) entry which is preliminary data.</text>
</comment>
<evidence type="ECO:0000313" key="1">
    <source>
        <dbReference type="EMBL" id="MDN4075461.1"/>
    </source>
</evidence>